<comment type="catalytic activity">
    <reaction evidence="1">
        <text>ATP + protein L-histidine = ADP + protein N-phospho-L-histidine.</text>
        <dbReference type="EC" id="2.7.13.3"/>
    </reaction>
</comment>
<dbReference type="Gene3D" id="1.10.287.130">
    <property type="match status" value="1"/>
</dbReference>
<feature type="domain" description="HAMP" evidence="20">
    <location>
        <begin position="175"/>
        <end position="228"/>
    </location>
</feature>
<dbReference type="Proteomes" id="UP000245252">
    <property type="component" value="Unassembled WGS sequence"/>
</dbReference>
<keyword evidence="6" id="KW-0808">Transferase</keyword>
<dbReference type="SUPFAM" id="SSF52172">
    <property type="entry name" value="CheY-like"/>
    <property type="match status" value="1"/>
</dbReference>
<dbReference type="InterPro" id="IPR004358">
    <property type="entry name" value="Sig_transdc_His_kin-like_C"/>
</dbReference>
<dbReference type="InterPro" id="IPR003660">
    <property type="entry name" value="HAMP_dom"/>
</dbReference>
<reference evidence="22 23" key="1">
    <citation type="submission" date="2018-05" db="EMBL/GenBank/DDBJ databases">
        <title>The draft genome of strain NS-104.</title>
        <authorList>
            <person name="Hang P."/>
            <person name="Jiang J."/>
        </authorList>
    </citation>
    <scope>NUCLEOTIDE SEQUENCE [LARGE SCALE GENOMIC DNA]</scope>
    <source>
        <strain evidence="22 23">NS-104</strain>
    </source>
</reference>
<evidence type="ECO:0000256" key="10">
    <source>
        <dbReference type="ARBA" id="ARBA00022840"/>
    </source>
</evidence>
<dbReference type="SUPFAM" id="SSF55874">
    <property type="entry name" value="ATPase domain of HSP90 chaperone/DNA topoisomerase II/histidine kinase"/>
    <property type="match status" value="1"/>
</dbReference>
<dbReference type="SMART" id="SM00387">
    <property type="entry name" value="HATPase_c"/>
    <property type="match status" value="1"/>
</dbReference>
<feature type="modified residue" description="Phosphohistidine" evidence="14">
    <location>
        <position position="814"/>
    </location>
</feature>
<evidence type="ECO:0000259" key="18">
    <source>
        <dbReference type="PROSITE" id="PS50109"/>
    </source>
</evidence>
<evidence type="ECO:0000256" key="16">
    <source>
        <dbReference type="SAM" id="Coils"/>
    </source>
</evidence>
<dbReference type="FunFam" id="3.30.565.10:FF:000078">
    <property type="entry name" value="Two-component sensor histidine kinase"/>
    <property type="match status" value="1"/>
</dbReference>
<dbReference type="GO" id="GO:0005886">
    <property type="term" value="C:plasma membrane"/>
    <property type="evidence" value="ECO:0007669"/>
    <property type="project" value="UniProtKB-SubCell"/>
</dbReference>
<dbReference type="Pfam" id="PF00072">
    <property type="entry name" value="Response_reg"/>
    <property type="match status" value="1"/>
</dbReference>
<dbReference type="InterPro" id="IPR003594">
    <property type="entry name" value="HATPase_dom"/>
</dbReference>
<keyword evidence="4" id="KW-1003">Cell membrane</keyword>
<dbReference type="SUPFAM" id="SSF47384">
    <property type="entry name" value="Homodimeric domain of signal transducing histidine kinase"/>
    <property type="match status" value="1"/>
</dbReference>
<dbReference type="CDD" id="cd16922">
    <property type="entry name" value="HATPase_EvgS-ArcB-TorS-like"/>
    <property type="match status" value="1"/>
</dbReference>
<evidence type="ECO:0000259" key="21">
    <source>
        <dbReference type="PROSITE" id="PS50894"/>
    </source>
</evidence>
<dbReference type="Pfam" id="PF00672">
    <property type="entry name" value="HAMP"/>
    <property type="match status" value="1"/>
</dbReference>
<dbReference type="Pfam" id="PF01627">
    <property type="entry name" value="Hpt"/>
    <property type="match status" value="1"/>
</dbReference>
<keyword evidence="10" id="KW-0067">ATP-binding</keyword>
<gene>
    <name evidence="22" type="ORF">DEM27_32080</name>
</gene>
<evidence type="ECO:0000256" key="11">
    <source>
        <dbReference type="ARBA" id="ARBA00022989"/>
    </source>
</evidence>
<organism evidence="22 23">
    <name type="scientific">Metarhizobium album</name>
    <dbReference type="NCBI Taxonomy" id="2182425"/>
    <lineage>
        <taxon>Bacteria</taxon>
        <taxon>Pseudomonadati</taxon>
        <taxon>Pseudomonadota</taxon>
        <taxon>Alphaproteobacteria</taxon>
        <taxon>Hyphomicrobiales</taxon>
        <taxon>Rhizobiaceae</taxon>
        <taxon>Metarhizobium</taxon>
    </lineage>
</organism>
<evidence type="ECO:0000256" key="1">
    <source>
        <dbReference type="ARBA" id="ARBA00000085"/>
    </source>
</evidence>
<evidence type="ECO:0000256" key="5">
    <source>
        <dbReference type="ARBA" id="ARBA00022553"/>
    </source>
</evidence>
<dbReference type="InterPro" id="IPR036890">
    <property type="entry name" value="HATPase_C_sf"/>
</dbReference>
<feature type="domain" description="HPt" evidence="21">
    <location>
        <begin position="776"/>
        <end position="871"/>
    </location>
</feature>
<keyword evidence="13 17" id="KW-0472">Membrane</keyword>
<dbReference type="SMART" id="SM00304">
    <property type="entry name" value="HAMP"/>
    <property type="match status" value="1"/>
</dbReference>
<evidence type="ECO:0000313" key="23">
    <source>
        <dbReference type="Proteomes" id="UP000245252"/>
    </source>
</evidence>
<evidence type="ECO:0000256" key="2">
    <source>
        <dbReference type="ARBA" id="ARBA00004651"/>
    </source>
</evidence>
<dbReference type="CDD" id="cd06225">
    <property type="entry name" value="HAMP"/>
    <property type="match status" value="1"/>
</dbReference>
<dbReference type="PROSITE" id="PS50110">
    <property type="entry name" value="RESPONSE_REGULATORY"/>
    <property type="match status" value="1"/>
</dbReference>
<protein>
    <recommendedName>
        <fullName evidence="3">histidine kinase</fullName>
        <ecNumber evidence="3">2.7.13.3</ecNumber>
    </recommendedName>
</protein>
<dbReference type="PROSITE" id="PS50894">
    <property type="entry name" value="HPT"/>
    <property type="match status" value="1"/>
</dbReference>
<dbReference type="InterPro" id="IPR011006">
    <property type="entry name" value="CheY-like_superfamily"/>
</dbReference>
<dbReference type="SUPFAM" id="SSF158472">
    <property type="entry name" value="HAMP domain-like"/>
    <property type="match status" value="1"/>
</dbReference>
<dbReference type="SUPFAM" id="SSF47226">
    <property type="entry name" value="Histidine-containing phosphotransfer domain, HPT domain"/>
    <property type="match status" value="1"/>
</dbReference>
<evidence type="ECO:0000259" key="20">
    <source>
        <dbReference type="PROSITE" id="PS50885"/>
    </source>
</evidence>
<dbReference type="PROSITE" id="PS50885">
    <property type="entry name" value="HAMP"/>
    <property type="match status" value="1"/>
</dbReference>
<evidence type="ECO:0000256" key="7">
    <source>
        <dbReference type="ARBA" id="ARBA00022692"/>
    </source>
</evidence>
<keyword evidence="23" id="KW-1185">Reference proteome</keyword>
<dbReference type="InterPro" id="IPR003661">
    <property type="entry name" value="HisK_dim/P_dom"/>
</dbReference>
<keyword evidence="9" id="KW-0418">Kinase</keyword>
<evidence type="ECO:0000256" key="6">
    <source>
        <dbReference type="ARBA" id="ARBA00022679"/>
    </source>
</evidence>
<evidence type="ECO:0000256" key="9">
    <source>
        <dbReference type="ARBA" id="ARBA00022777"/>
    </source>
</evidence>
<name>A0A2U2DG54_9HYPH</name>
<dbReference type="InterPro" id="IPR036641">
    <property type="entry name" value="HPT_dom_sf"/>
</dbReference>
<dbReference type="Gene3D" id="6.10.340.10">
    <property type="match status" value="1"/>
</dbReference>
<dbReference type="InterPro" id="IPR008207">
    <property type="entry name" value="Sig_transdc_His_kin_Hpt_dom"/>
</dbReference>
<dbReference type="OrthoDB" id="9789782at2"/>
<dbReference type="Gene3D" id="1.20.120.160">
    <property type="entry name" value="HPT domain"/>
    <property type="match status" value="1"/>
</dbReference>
<accession>A0A2U2DG54</accession>
<dbReference type="Gene3D" id="3.40.50.2300">
    <property type="match status" value="1"/>
</dbReference>
<dbReference type="InterPro" id="IPR036097">
    <property type="entry name" value="HisK_dim/P_sf"/>
</dbReference>
<dbReference type="PROSITE" id="PS50109">
    <property type="entry name" value="HIS_KIN"/>
    <property type="match status" value="1"/>
</dbReference>
<dbReference type="CDD" id="cd00082">
    <property type="entry name" value="HisKA"/>
    <property type="match status" value="1"/>
</dbReference>
<dbReference type="PANTHER" id="PTHR45339">
    <property type="entry name" value="HYBRID SIGNAL TRANSDUCTION HISTIDINE KINASE J"/>
    <property type="match status" value="1"/>
</dbReference>
<feature type="domain" description="Histidine kinase" evidence="18">
    <location>
        <begin position="268"/>
        <end position="486"/>
    </location>
</feature>
<evidence type="ECO:0000313" key="22">
    <source>
        <dbReference type="EMBL" id="PWE52221.1"/>
    </source>
</evidence>
<dbReference type="FunFam" id="1.10.287.130:FF:000004">
    <property type="entry name" value="Ethylene receptor 1"/>
    <property type="match status" value="1"/>
</dbReference>
<dbReference type="CDD" id="cd17546">
    <property type="entry name" value="REC_hyHK_CKI1_RcsC-like"/>
    <property type="match status" value="1"/>
</dbReference>
<dbReference type="PRINTS" id="PR00344">
    <property type="entry name" value="BCTRLSENSOR"/>
</dbReference>
<feature type="transmembrane region" description="Helical" evidence="17">
    <location>
        <begin position="12"/>
        <end position="32"/>
    </location>
</feature>
<dbReference type="InterPro" id="IPR001789">
    <property type="entry name" value="Sig_transdc_resp-reg_receiver"/>
</dbReference>
<dbReference type="InterPro" id="IPR005467">
    <property type="entry name" value="His_kinase_dom"/>
</dbReference>
<dbReference type="PANTHER" id="PTHR45339:SF1">
    <property type="entry name" value="HYBRID SIGNAL TRANSDUCTION HISTIDINE KINASE J"/>
    <property type="match status" value="1"/>
</dbReference>
<dbReference type="Gene3D" id="3.30.565.10">
    <property type="entry name" value="Histidine kinase-like ATPase, C-terminal domain"/>
    <property type="match status" value="1"/>
</dbReference>
<dbReference type="RefSeq" id="WP_109462300.1">
    <property type="nucleotide sequence ID" value="NZ_QFBC01000030.1"/>
</dbReference>
<dbReference type="Pfam" id="PF02518">
    <property type="entry name" value="HATPase_c"/>
    <property type="match status" value="1"/>
</dbReference>
<dbReference type="EMBL" id="QFBC01000030">
    <property type="protein sequence ID" value="PWE52221.1"/>
    <property type="molecule type" value="Genomic_DNA"/>
</dbReference>
<feature type="transmembrane region" description="Helical" evidence="17">
    <location>
        <begin position="151"/>
        <end position="170"/>
    </location>
</feature>
<dbReference type="SMART" id="SM00388">
    <property type="entry name" value="HisKA"/>
    <property type="match status" value="1"/>
</dbReference>
<keyword evidence="12" id="KW-0902">Two-component regulatory system</keyword>
<dbReference type="AlphaFoldDB" id="A0A2U2DG54"/>
<dbReference type="GO" id="GO:0000155">
    <property type="term" value="F:phosphorelay sensor kinase activity"/>
    <property type="evidence" value="ECO:0007669"/>
    <property type="project" value="InterPro"/>
</dbReference>
<comment type="subcellular location">
    <subcellularLocation>
        <location evidence="2">Cell membrane</location>
        <topology evidence="2">Multi-pass membrane protein</topology>
    </subcellularLocation>
</comment>
<evidence type="ECO:0000256" key="17">
    <source>
        <dbReference type="SAM" id="Phobius"/>
    </source>
</evidence>
<evidence type="ECO:0000256" key="13">
    <source>
        <dbReference type="ARBA" id="ARBA00023136"/>
    </source>
</evidence>
<evidence type="ECO:0000256" key="3">
    <source>
        <dbReference type="ARBA" id="ARBA00012438"/>
    </source>
</evidence>
<comment type="caution">
    <text evidence="22">The sequence shown here is derived from an EMBL/GenBank/DDBJ whole genome shotgun (WGS) entry which is preliminary data.</text>
</comment>
<evidence type="ECO:0000259" key="19">
    <source>
        <dbReference type="PROSITE" id="PS50110"/>
    </source>
</evidence>
<keyword evidence="11 17" id="KW-1133">Transmembrane helix</keyword>
<keyword evidence="5 15" id="KW-0597">Phosphoprotein</keyword>
<keyword evidence="7 17" id="KW-0812">Transmembrane</keyword>
<feature type="domain" description="Response regulatory" evidence="19">
    <location>
        <begin position="620"/>
        <end position="739"/>
    </location>
</feature>
<sequence>MAPVHSISKRVARIAIIGVGTGITLSVGLFLIQDFRQAIKLETARYQSAAYAFAAASSDAVAKSDTRAALEVLRGVKNLPDVNYIAALDQNAHPFAEIGSGSHLIGPDGEMVDFWSASIRVEATVKASGITVGTIVMQAANDELLWRYLKALLSAGCVALFLVIVVAWFAKRQITSVMRPLSSLADQFHDIGNQPDLSTRIVKERDDEVGILIDAFNDMFGRIDERDQLLARHRESLEQTVEERTAQLRLAKEDAEAANAAKSDFLATMSHEIRTPMNGMLVMAEMLAAAPLAPRHLRFAEIITRSGKNLLHIINDILDLSKVEAGKIDLEQVAYSLDDVIEDVLCLFAERAREVNLTLAVVVERSVPRRIYGDPTRMSQILSNLVNNALKFTERGGVSVVVHGPDPQGMLEISVTDTGIGMTPDQVTRVFDRFQQADASIARRFGGTGLGLSITRQLVGLMGGRISVCSEQGSGSTFTVSLPCERADDAGVVGLENRRIVRIVDEDRLSRAATERALIDRGFEIAGDPTIRPDFLLLKAGQDYTFETCDCPVILLRGFAGTGATVPSHVEVVHELALPLHRQNLDRLCSAINQNDIASLKAAATDVSSGHVVSDFSRLRVLAVDDVAVNREVLFEALKSFGITCDLAASGTEGLERARSCHYDVIFMDCSMPDIDGFQVTNEIRAYEKTTQRPASFIVALTGHTGGREGERWRSEGMDAHIAKPFNIRQLLAILEGIPSENGISEKHDDHSGSPSEPVLSPASLAMFDEILEMTGTDLRKKVFPLFIQQAPTFFEKVRAAIDSTDTEAASLVHAMKSNCSSAGAQRAMILCETLETALKNGQLCSPLLVFELGQAVSDAVVMMEAQLQRAAKSSAA</sequence>
<evidence type="ECO:0000256" key="12">
    <source>
        <dbReference type="ARBA" id="ARBA00023012"/>
    </source>
</evidence>
<feature type="coiled-coil region" evidence="16">
    <location>
        <begin position="234"/>
        <end position="261"/>
    </location>
</feature>
<evidence type="ECO:0000256" key="14">
    <source>
        <dbReference type="PROSITE-ProRule" id="PRU00110"/>
    </source>
</evidence>
<dbReference type="GO" id="GO:0005524">
    <property type="term" value="F:ATP binding"/>
    <property type="evidence" value="ECO:0007669"/>
    <property type="project" value="UniProtKB-KW"/>
</dbReference>
<evidence type="ECO:0000256" key="4">
    <source>
        <dbReference type="ARBA" id="ARBA00022475"/>
    </source>
</evidence>
<dbReference type="Pfam" id="PF00512">
    <property type="entry name" value="HisKA"/>
    <property type="match status" value="1"/>
</dbReference>
<proteinExistence type="predicted"/>
<evidence type="ECO:0000256" key="15">
    <source>
        <dbReference type="PROSITE-ProRule" id="PRU00169"/>
    </source>
</evidence>
<evidence type="ECO:0000256" key="8">
    <source>
        <dbReference type="ARBA" id="ARBA00022741"/>
    </source>
</evidence>
<keyword evidence="16" id="KW-0175">Coiled coil</keyword>
<feature type="modified residue" description="4-aspartylphosphate" evidence="15">
    <location>
        <position position="669"/>
    </location>
</feature>
<keyword evidence="8" id="KW-0547">Nucleotide-binding</keyword>
<dbReference type="EC" id="2.7.13.3" evidence="3"/>
<dbReference type="SMART" id="SM00448">
    <property type="entry name" value="REC"/>
    <property type="match status" value="1"/>
</dbReference>